<evidence type="ECO:0000313" key="1">
    <source>
        <dbReference type="EMBL" id="KMZ60932.1"/>
    </source>
</evidence>
<reference evidence="2" key="1">
    <citation type="journal article" date="2016" name="Nature">
        <title>The genome of the seagrass Zostera marina reveals angiosperm adaptation to the sea.</title>
        <authorList>
            <person name="Olsen J.L."/>
            <person name="Rouze P."/>
            <person name="Verhelst B."/>
            <person name="Lin Y.-C."/>
            <person name="Bayer T."/>
            <person name="Collen J."/>
            <person name="Dattolo E."/>
            <person name="De Paoli E."/>
            <person name="Dittami S."/>
            <person name="Maumus F."/>
            <person name="Michel G."/>
            <person name="Kersting A."/>
            <person name="Lauritano C."/>
            <person name="Lohaus R."/>
            <person name="Toepel M."/>
            <person name="Tonon T."/>
            <person name="Vanneste K."/>
            <person name="Amirebrahimi M."/>
            <person name="Brakel J."/>
            <person name="Bostroem C."/>
            <person name="Chovatia M."/>
            <person name="Grimwood J."/>
            <person name="Jenkins J.W."/>
            <person name="Jueterbock A."/>
            <person name="Mraz A."/>
            <person name="Stam W.T."/>
            <person name="Tice H."/>
            <person name="Bornberg-Bauer E."/>
            <person name="Green P.J."/>
            <person name="Pearson G.A."/>
            <person name="Procaccini G."/>
            <person name="Duarte C.M."/>
            <person name="Schmutz J."/>
            <person name="Reusch T.B.H."/>
            <person name="Van de Peer Y."/>
        </authorList>
    </citation>
    <scope>NUCLEOTIDE SEQUENCE [LARGE SCALE GENOMIC DNA]</scope>
    <source>
        <strain evidence="2">cv. Finnish</strain>
    </source>
</reference>
<dbReference type="Proteomes" id="UP000036987">
    <property type="component" value="Unassembled WGS sequence"/>
</dbReference>
<sequence>MLLLLDIYKKLSSATRVFLELITYCYHAIALSLIEAYSLRVQHEQTTLQILQAKLGAEDLCTQDAAACLEYFVSKAMEQQKAVI</sequence>
<gene>
    <name evidence="1" type="ORF">ZOSMA_567G00010</name>
</gene>
<dbReference type="InterPro" id="IPR027523">
    <property type="entry name" value="CLU_prot"/>
</dbReference>
<comment type="caution">
    <text evidence="1">The sequence shown here is derived from an EMBL/GenBank/DDBJ whole genome shotgun (WGS) entry which is preliminary data.</text>
</comment>
<organism evidence="1 2">
    <name type="scientific">Zostera marina</name>
    <name type="common">Eelgrass</name>
    <dbReference type="NCBI Taxonomy" id="29655"/>
    <lineage>
        <taxon>Eukaryota</taxon>
        <taxon>Viridiplantae</taxon>
        <taxon>Streptophyta</taxon>
        <taxon>Embryophyta</taxon>
        <taxon>Tracheophyta</taxon>
        <taxon>Spermatophyta</taxon>
        <taxon>Magnoliopsida</taxon>
        <taxon>Liliopsida</taxon>
        <taxon>Zosteraceae</taxon>
        <taxon>Zostera</taxon>
    </lineage>
</organism>
<keyword evidence="2" id="KW-1185">Reference proteome</keyword>
<name>A0A0K9NY06_ZOSMR</name>
<dbReference type="OrthoDB" id="1723131at2759"/>
<proteinExistence type="predicted"/>
<accession>A0A0K9NY06</accession>
<dbReference type="PANTHER" id="PTHR12601">
    <property type="entry name" value="EUKARYOTIC TRANSLATION INITIATION FACTOR 3 SUBUNIT EIF-3"/>
    <property type="match status" value="1"/>
</dbReference>
<dbReference type="PANTHER" id="PTHR12601:SF39">
    <property type="entry name" value="PROTEIN REDUCED CHLOROPLAST COVERAGE 2"/>
    <property type="match status" value="1"/>
</dbReference>
<dbReference type="EMBL" id="LFYR01001560">
    <property type="protein sequence ID" value="KMZ60932.1"/>
    <property type="molecule type" value="Genomic_DNA"/>
</dbReference>
<dbReference type="AlphaFoldDB" id="A0A0K9NY06"/>
<protein>
    <submittedName>
        <fullName evidence="1">Uncharacterized protein</fullName>
    </submittedName>
</protein>
<evidence type="ECO:0000313" key="2">
    <source>
        <dbReference type="Proteomes" id="UP000036987"/>
    </source>
</evidence>